<gene>
    <name evidence="2" type="ORF">PGLA1383_LOCUS46923</name>
</gene>
<dbReference type="OrthoDB" id="2011769at2759"/>
<organism evidence="2 3">
    <name type="scientific">Polarella glacialis</name>
    <name type="common">Dinoflagellate</name>
    <dbReference type="NCBI Taxonomy" id="89957"/>
    <lineage>
        <taxon>Eukaryota</taxon>
        <taxon>Sar</taxon>
        <taxon>Alveolata</taxon>
        <taxon>Dinophyceae</taxon>
        <taxon>Suessiales</taxon>
        <taxon>Suessiaceae</taxon>
        <taxon>Polarella</taxon>
    </lineage>
</organism>
<evidence type="ECO:0000313" key="3">
    <source>
        <dbReference type="Proteomes" id="UP000654075"/>
    </source>
</evidence>
<evidence type="ECO:0000256" key="1">
    <source>
        <dbReference type="SAM" id="MobiDB-lite"/>
    </source>
</evidence>
<protein>
    <submittedName>
        <fullName evidence="2">Uncharacterized protein</fullName>
    </submittedName>
</protein>
<proteinExistence type="predicted"/>
<dbReference type="Proteomes" id="UP000654075">
    <property type="component" value="Unassembled WGS sequence"/>
</dbReference>
<name>A0A813GZE8_POLGL</name>
<accession>A0A813GZE8</accession>
<comment type="caution">
    <text evidence="2">The sequence shown here is derived from an EMBL/GenBank/DDBJ whole genome shotgun (WGS) entry which is preliminary data.</text>
</comment>
<sequence>EAVLEEEDTVDDSVKGLSLEEAETRAAEKKSEAERKAQEEEEEEHQARLCASKLAVVFVVSPDSYTKSPKVAEMVRRWCEIAGVN</sequence>
<keyword evidence="3" id="KW-1185">Reference proteome</keyword>
<feature type="region of interest" description="Disordered" evidence="1">
    <location>
        <begin position="1"/>
        <end position="45"/>
    </location>
</feature>
<feature type="compositionally biased region" description="Acidic residues" evidence="1">
    <location>
        <begin position="1"/>
        <end position="11"/>
    </location>
</feature>
<feature type="non-terminal residue" evidence="2">
    <location>
        <position position="85"/>
    </location>
</feature>
<feature type="non-terminal residue" evidence="2">
    <location>
        <position position="1"/>
    </location>
</feature>
<evidence type="ECO:0000313" key="2">
    <source>
        <dbReference type="EMBL" id="CAE8630679.1"/>
    </source>
</evidence>
<reference evidence="2" key="1">
    <citation type="submission" date="2021-02" db="EMBL/GenBank/DDBJ databases">
        <authorList>
            <person name="Dougan E. K."/>
            <person name="Rhodes N."/>
            <person name="Thang M."/>
            <person name="Chan C."/>
        </authorList>
    </citation>
    <scope>NUCLEOTIDE SEQUENCE</scope>
</reference>
<feature type="compositionally biased region" description="Basic and acidic residues" evidence="1">
    <location>
        <begin position="22"/>
        <end position="38"/>
    </location>
</feature>
<dbReference type="AlphaFoldDB" id="A0A813GZE8"/>
<dbReference type="EMBL" id="CAJNNV010029926">
    <property type="protein sequence ID" value="CAE8630679.1"/>
    <property type="molecule type" value="Genomic_DNA"/>
</dbReference>